<evidence type="ECO:0000256" key="1">
    <source>
        <dbReference type="ARBA" id="ARBA00022741"/>
    </source>
</evidence>
<name>A0A2P6NQE2_9EUKA</name>
<dbReference type="SUPFAM" id="SSF52540">
    <property type="entry name" value="P-loop containing nucleoside triphosphate hydrolases"/>
    <property type="match status" value="1"/>
</dbReference>
<dbReference type="STRING" id="1890364.A0A2P6NQE2"/>
<dbReference type="InParanoid" id="A0A2P6NQE2"/>
<dbReference type="EMBL" id="MDYQ01000034">
    <property type="protein sequence ID" value="PRP86173.1"/>
    <property type="molecule type" value="Genomic_DNA"/>
</dbReference>
<sequence length="196" mass="22017">MSDEARLKILLVGPVKAGKSMIANYLAGVSQNLQGDYHGTVALRILEFEREIATTKKQWQGATKKVQIELWDCSGDRKYENGWSAIKEGADGVVIVFNPENKKAENEIQNWHNHFVQTQGLKDNQCMILAHNSSGEATAPKFNKKLPHSLSKVPLFNTSLDTDAELTRNEFDNLVNSVSKEKFEKRDNEELSILGE</sequence>
<gene>
    <name evidence="3" type="ORF">PROFUN_05689</name>
</gene>
<evidence type="ECO:0000313" key="3">
    <source>
        <dbReference type="EMBL" id="PRP86173.1"/>
    </source>
</evidence>
<accession>A0A2P6NQE2</accession>
<keyword evidence="4" id="KW-1185">Reference proteome</keyword>
<dbReference type="Gene3D" id="3.40.50.300">
    <property type="entry name" value="P-loop containing nucleotide triphosphate hydrolases"/>
    <property type="match status" value="1"/>
</dbReference>
<protein>
    <recommendedName>
        <fullName evidence="5">Rab-like protein 5</fullName>
    </recommendedName>
</protein>
<reference evidence="3 4" key="1">
    <citation type="journal article" date="2018" name="Genome Biol. Evol.">
        <title>Multiple Roots of Fruiting Body Formation in Amoebozoa.</title>
        <authorList>
            <person name="Hillmann F."/>
            <person name="Forbes G."/>
            <person name="Novohradska S."/>
            <person name="Ferling I."/>
            <person name="Riege K."/>
            <person name="Groth M."/>
            <person name="Westermann M."/>
            <person name="Marz M."/>
            <person name="Spaller T."/>
            <person name="Winckler T."/>
            <person name="Schaap P."/>
            <person name="Glockner G."/>
        </authorList>
    </citation>
    <scope>NUCLEOTIDE SEQUENCE [LARGE SCALE GENOMIC DNA]</scope>
    <source>
        <strain evidence="3 4">Jena</strain>
    </source>
</reference>
<dbReference type="Pfam" id="PF08477">
    <property type="entry name" value="Roc"/>
    <property type="match status" value="1"/>
</dbReference>
<evidence type="ECO:0000256" key="2">
    <source>
        <dbReference type="ARBA" id="ARBA00023134"/>
    </source>
</evidence>
<keyword evidence="1" id="KW-0547">Nucleotide-binding</keyword>
<dbReference type="Proteomes" id="UP000241769">
    <property type="component" value="Unassembled WGS sequence"/>
</dbReference>
<evidence type="ECO:0008006" key="5">
    <source>
        <dbReference type="Google" id="ProtNLM"/>
    </source>
</evidence>
<dbReference type="AlphaFoldDB" id="A0A2P6NQE2"/>
<dbReference type="OrthoDB" id="275177at2759"/>
<comment type="caution">
    <text evidence="3">The sequence shown here is derived from an EMBL/GenBank/DDBJ whole genome shotgun (WGS) entry which is preliminary data.</text>
</comment>
<keyword evidence="2" id="KW-0342">GTP-binding</keyword>
<dbReference type="InterPro" id="IPR027417">
    <property type="entry name" value="P-loop_NTPase"/>
</dbReference>
<proteinExistence type="predicted"/>
<dbReference type="PANTHER" id="PTHR24073">
    <property type="entry name" value="DRAB5-RELATED"/>
    <property type="match status" value="1"/>
</dbReference>
<dbReference type="CDD" id="cd00882">
    <property type="entry name" value="Ras_like_GTPase"/>
    <property type="match status" value="1"/>
</dbReference>
<organism evidence="3 4">
    <name type="scientific">Planoprotostelium fungivorum</name>
    <dbReference type="NCBI Taxonomy" id="1890364"/>
    <lineage>
        <taxon>Eukaryota</taxon>
        <taxon>Amoebozoa</taxon>
        <taxon>Evosea</taxon>
        <taxon>Variosea</taxon>
        <taxon>Cavosteliida</taxon>
        <taxon>Cavosteliaceae</taxon>
        <taxon>Planoprotostelium</taxon>
    </lineage>
</organism>
<evidence type="ECO:0000313" key="4">
    <source>
        <dbReference type="Proteomes" id="UP000241769"/>
    </source>
</evidence>
<dbReference type="GO" id="GO:0005525">
    <property type="term" value="F:GTP binding"/>
    <property type="evidence" value="ECO:0007669"/>
    <property type="project" value="UniProtKB-KW"/>
</dbReference>